<protein>
    <submittedName>
        <fullName evidence="8">Integrase</fullName>
    </submittedName>
</protein>
<evidence type="ECO:0000256" key="4">
    <source>
        <dbReference type="ARBA" id="ARBA00023172"/>
    </source>
</evidence>
<keyword evidence="2" id="KW-0229">DNA integration</keyword>
<reference evidence="8 9" key="1">
    <citation type="submission" date="2018-05" db="EMBL/GenBank/DDBJ databases">
        <title>Genomic Encyclopedia of Type Strains, Phase IV (KMG-IV): sequencing the most valuable type-strain genomes for metagenomic binning, comparative biology and taxonomic classification.</title>
        <authorList>
            <person name="Goeker M."/>
        </authorList>
    </citation>
    <scope>NUCLEOTIDE SEQUENCE [LARGE SCALE GENOMIC DNA]</scope>
    <source>
        <strain evidence="8 9">DSM 7229</strain>
    </source>
</reference>
<dbReference type="GeneID" id="60255573"/>
<evidence type="ECO:0000256" key="1">
    <source>
        <dbReference type="ARBA" id="ARBA00008857"/>
    </source>
</evidence>
<evidence type="ECO:0000256" key="2">
    <source>
        <dbReference type="ARBA" id="ARBA00022908"/>
    </source>
</evidence>
<dbReference type="GO" id="GO:0003677">
    <property type="term" value="F:DNA binding"/>
    <property type="evidence" value="ECO:0007669"/>
    <property type="project" value="UniProtKB-UniRule"/>
</dbReference>
<dbReference type="PROSITE" id="PS51898">
    <property type="entry name" value="TYR_RECOMBINASE"/>
    <property type="match status" value="1"/>
</dbReference>
<evidence type="ECO:0000256" key="5">
    <source>
        <dbReference type="PROSITE-ProRule" id="PRU01248"/>
    </source>
</evidence>
<evidence type="ECO:0000259" key="7">
    <source>
        <dbReference type="PROSITE" id="PS51900"/>
    </source>
</evidence>
<feature type="domain" description="Tyr recombinase" evidence="6">
    <location>
        <begin position="193"/>
        <end position="380"/>
    </location>
</feature>
<organism evidence="8 9">
    <name type="scientific">Psychrobacter immobilis</name>
    <dbReference type="NCBI Taxonomy" id="498"/>
    <lineage>
        <taxon>Bacteria</taxon>
        <taxon>Pseudomonadati</taxon>
        <taxon>Pseudomonadota</taxon>
        <taxon>Gammaproteobacteria</taxon>
        <taxon>Moraxellales</taxon>
        <taxon>Moraxellaceae</taxon>
        <taxon>Psychrobacter</taxon>
    </lineage>
</organism>
<proteinExistence type="inferred from homology"/>
<dbReference type="GO" id="GO:0006310">
    <property type="term" value="P:DNA recombination"/>
    <property type="evidence" value="ECO:0007669"/>
    <property type="project" value="UniProtKB-KW"/>
</dbReference>
<dbReference type="PANTHER" id="PTHR30629">
    <property type="entry name" value="PROPHAGE INTEGRASE"/>
    <property type="match status" value="1"/>
</dbReference>
<dbReference type="CDD" id="cd01189">
    <property type="entry name" value="INT_ICEBs1_C_like"/>
    <property type="match status" value="1"/>
</dbReference>
<dbReference type="GO" id="GO:0015074">
    <property type="term" value="P:DNA integration"/>
    <property type="evidence" value="ECO:0007669"/>
    <property type="project" value="UniProtKB-KW"/>
</dbReference>
<gene>
    <name evidence="8" type="ORF">C8D84_11034</name>
</gene>
<dbReference type="Pfam" id="PF00589">
    <property type="entry name" value="Phage_integrase"/>
    <property type="match status" value="1"/>
</dbReference>
<dbReference type="InterPro" id="IPR011010">
    <property type="entry name" value="DNA_brk_join_enz"/>
</dbReference>
<dbReference type="InterPro" id="IPR013762">
    <property type="entry name" value="Integrase-like_cat_sf"/>
</dbReference>
<dbReference type="SUPFAM" id="SSF56349">
    <property type="entry name" value="DNA breaking-rejoining enzymes"/>
    <property type="match status" value="1"/>
</dbReference>
<name>A0A2V1ZWR8_PSYIM</name>
<sequence>MASINSRNGNLYVDFRYIGQRCREQTLLTDTKPNRKRLENFVSRMEADIQLGSFRYENYFPQSKKLEKFKSLELVKSTNSHKDSSSSFSNFSKIWLEEKKPEWRDSQISNVDDIFRIYLYPQFGDISLNTITKAKIMAFRGKLVKGGNNGRPLSASRINHIMTPLRMVITEATERFDFDNPWKNIKPLSEPKSSVNPFTLNEVMLIINNVRRDFKPYYIVRFFTGMRTGEIDGLPWKNIDFERRQIIVDQAVVNGIVGPTKTSGSNRVIQMNALVYDALLEQKKINSQQNKFVFCTKAGTALNHRNVTRRVWYPLLRYLEVDMRNPYQSRHTAATLWLAAGEAPEWIASQMGHSNTKMLFTVYSRYVPNLTRQDGSALDKLLKDRGILQNL</sequence>
<dbReference type="Pfam" id="PF14659">
    <property type="entry name" value="Phage_int_SAM_3"/>
    <property type="match status" value="1"/>
</dbReference>
<dbReference type="PROSITE" id="PS51900">
    <property type="entry name" value="CB"/>
    <property type="match status" value="1"/>
</dbReference>
<comment type="caution">
    <text evidence="8">The sequence shown here is derived from an EMBL/GenBank/DDBJ whole genome shotgun (WGS) entry which is preliminary data.</text>
</comment>
<dbReference type="Gene3D" id="1.10.443.10">
    <property type="entry name" value="Intergrase catalytic core"/>
    <property type="match status" value="1"/>
</dbReference>
<dbReference type="RefSeq" id="WP_109591612.1">
    <property type="nucleotide sequence ID" value="NZ_CAJGZY010000004.1"/>
</dbReference>
<dbReference type="Pfam" id="PF12167">
    <property type="entry name" value="Arm-DNA-bind_2"/>
    <property type="match status" value="1"/>
</dbReference>
<keyword evidence="3 5" id="KW-0238">DNA-binding</keyword>
<accession>A0A2V1ZWR8</accession>
<dbReference type="Gene3D" id="1.10.150.130">
    <property type="match status" value="1"/>
</dbReference>
<dbReference type="InterPro" id="IPR050808">
    <property type="entry name" value="Phage_Integrase"/>
</dbReference>
<feature type="domain" description="Core-binding (CB)" evidence="7">
    <location>
        <begin position="86"/>
        <end position="173"/>
    </location>
</feature>
<dbReference type="EMBL" id="QGGM01000010">
    <property type="protein sequence ID" value="PWK10125.1"/>
    <property type="molecule type" value="Genomic_DNA"/>
</dbReference>
<dbReference type="AlphaFoldDB" id="A0A2V1ZWR8"/>
<dbReference type="PANTHER" id="PTHR30629:SF2">
    <property type="entry name" value="PROPHAGE INTEGRASE INTS-RELATED"/>
    <property type="match status" value="1"/>
</dbReference>
<dbReference type="InterPro" id="IPR044068">
    <property type="entry name" value="CB"/>
</dbReference>
<evidence type="ECO:0000256" key="3">
    <source>
        <dbReference type="ARBA" id="ARBA00023125"/>
    </source>
</evidence>
<comment type="similarity">
    <text evidence="1">Belongs to the 'phage' integrase family.</text>
</comment>
<dbReference type="Proteomes" id="UP000245655">
    <property type="component" value="Unassembled WGS sequence"/>
</dbReference>
<evidence type="ECO:0000313" key="9">
    <source>
        <dbReference type="Proteomes" id="UP000245655"/>
    </source>
</evidence>
<keyword evidence="9" id="KW-1185">Reference proteome</keyword>
<keyword evidence="4" id="KW-0233">DNA recombination</keyword>
<evidence type="ECO:0000259" key="6">
    <source>
        <dbReference type="PROSITE" id="PS51898"/>
    </source>
</evidence>
<evidence type="ECO:0000313" key="8">
    <source>
        <dbReference type="EMBL" id="PWK10125.1"/>
    </source>
</evidence>
<dbReference type="InterPro" id="IPR010998">
    <property type="entry name" value="Integrase_recombinase_N"/>
</dbReference>
<dbReference type="InterPro" id="IPR004107">
    <property type="entry name" value="Integrase_SAM-like_N"/>
</dbReference>
<dbReference type="InterPro" id="IPR022000">
    <property type="entry name" value="Min27-like_integrase_DNA_bind"/>
</dbReference>
<dbReference type="InterPro" id="IPR002104">
    <property type="entry name" value="Integrase_catalytic"/>
</dbReference>